<feature type="compositionally biased region" description="Basic residues" evidence="8">
    <location>
        <begin position="12"/>
        <end position="24"/>
    </location>
</feature>
<dbReference type="EMBL" id="HE978314">
    <property type="protein sequence ID" value="CCK67939.1"/>
    <property type="molecule type" value="Genomic_DNA"/>
</dbReference>
<dbReference type="GO" id="GO:0005730">
    <property type="term" value="C:nucleolus"/>
    <property type="evidence" value="ECO:0007669"/>
    <property type="project" value="UniProtKB-SubCell"/>
</dbReference>
<comment type="function">
    <text evidence="1">Required for efficient biogenesis of the 60S ribosomal subunit.</text>
</comment>
<keyword evidence="11" id="KW-1185">Reference proteome</keyword>
<evidence type="ECO:0000256" key="6">
    <source>
        <dbReference type="ARBA" id="ARBA00023242"/>
    </source>
</evidence>
<reference evidence="10 11" key="1">
    <citation type="journal article" date="2011" name="Proc. Natl. Acad. Sci. U.S.A.">
        <title>Evolutionary erosion of yeast sex chromosomes by mating-type switching accidents.</title>
        <authorList>
            <person name="Gordon J.L."/>
            <person name="Armisen D."/>
            <person name="Proux-Wera E."/>
            <person name="Oheigeartaigh S.S."/>
            <person name="Byrne K.P."/>
            <person name="Wolfe K.H."/>
        </authorList>
    </citation>
    <scope>NUCLEOTIDE SEQUENCE [LARGE SCALE GENOMIC DNA]</scope>
    <source>
        <strain evidence="11">ATCC MYA-139 / BCRC 22969 / CBS 8797 / CCRC 22969 / KCTC 17520 / NBRC 10181 / NCYC 3082</strain>
    </source>
</reference>
<name>J7S223_HUIN7</name>
<dbReference type="GO" id="GO:0030687">
    <property type="term" value="C:preribosome, large subunit precursor"/>
    <property type="evidence" value="ECO:0007669"/>
    <property type="project" value="EnsemblFungi"/>
</dbReference>
<keyword evidence="5" id="KW-0690">Ribosome biogenesis</keyword>
<evidence type="ECO:0000259" key="9">
    <source>
        <dbReference type="Pfam" id="PF14615"/>
    </source>
</evidence>
<evidence type="ECO:0000256" key="3">
    <source>
        <dbReference type="ARBA" id="ARBA00006256"/>
    </source>
</evidence>
<gene>
    <name evidence="10" type="primary">KNAG0A02500</name>
    <name evidence="10" type="ordered locus">KNAG_0A02500</name>
</gene>
<dbReference type="Pfam" id="PF14615">
    <property type="entry name" value="Rsa3"/>
    <property type="match status" value="1"/>
</dbReference>
<feature type="domain" description="Ribosome-assembly protein 3 C-terminal" evidence="9">
    <location>
        <begin position="149"/>
        <end position="194"/>
    </location>
</feature>
<comment type="similarity">
    <text evidence="3">Belongs to the RSA3 family.</text>
</comment>
<dbReference type="STRING" id="1071383.J7S223"/>
<evidence type="ECO:0000256" key="7">
    <source>
        <dbReference type="ARBA" id="ARBA00023274"/>
    </source>
</evidence>
<evidence type="ECO:0000256" key="8">
    <source>
        <dbReference type="SAM" id="MobiDB-lite"/>
    </source>
</evidence>
<dbReference type="InterPro" id="IPR028217">
    <property type="entry name" value="Rsa3_C"/>
</dbReference>
<evidence type="ECO:0000256" key="1">
    <source>
        <dbReference type="ARBA" id="ARBA00003035"/>
    </source>
</evidence>
<evidence type="ECO:0000313" key="10">
    <source>
        <dbReference type="EMBL" id="CCK67939.1"/>
    </source>
</evidence>
<dbReference type="Proteomes" id="UP000006310">
    <property type="component" value="Chromosome 1"/>
</dbReference>
<protein>
    <recommendedName>
        <fullName evidence="4">Ribosome assembly protein 3</fullName>
    </recommendedName>
</protein>
<dbReference type="HOGENOM" id="CLU_119118_0_0_1"/>
<evidence type="ECO:0000256" key="4">
    <source>
        <dbReference type="ARBA" id="ARBA00015339"/>
    </source>
</evidence>
<feature type="compositionally biased region" description="Acidic residues" evidence="8">
    <location>
        <begin position="37"/>
        <end position="50"/>
    </location>
</feature>
<comment type="subcellular location">
    <subcellularLocation>
        <location evidence="2">Nucleus</location>
        <location evidence="2">Nucleolus</location>
    </subcellularLocation>
</comment>
<evidence type="ECO:0000256" key="5">
    <source>
        <dbReference type="ARBA" id="ARBA00022517"/>
    </source>
</evidence>
<proteinExistence type="inferred from homology"/>
<evidence type="ECO:0000313" key="11">
    <source>
        <dbReference type="Proteomes" id="UP000006310"/>
    </source>
</evidence>
<accession>J7S223</accession>
<evidence type="ECO:0000256" key="2">
    <source>
        <dbReference type="ARBA" id="ARBA00004604"/>
    </source>
</evidence>
<dbReference type="PANTHER" id="PTHR28127:SF1">
    <property type="entry name" value="RIBOSOME ASSEMBLY PROTEIN 3"/>
    <property type="match status" value="1"/>
</dbReference>
<reference evidence="11" key="2">
    <citation type="submission" date="2012-08" db="EMBL/GenBank/DDBJ databases">
        <title>Genome sequence of Kazachstania naganishii.</title>
        <authorList>
            <person name="Gordon J.L."/>
            <person name="Armisen D."/>
            <person name="Proux-Wera E."/>
            <person name="OhEigeartaigh S.S."/>
            <person name="Byrne K.P."/>
            <person name="Wolfe K.H."/>
        </authorList>
    </citation>
    <scope>NUCLEOTIDE SEQUENCE [LARGE SCALE GENOMIC DNA]</scope>
    <source>
        <strain evidence="11">ATCC MYA-139 / BCRC 22969 / CBS 8797 / CCRC 22969 / KCTC 17520 / NBRC 10181 / NCYC 3082</strain>
    </source>
</reference>
<organism evidence="10 11">
    <name type="scientific">Huiozyma naganishii (strain ATCC MYA-139 / BCRC 22969 / CBS 8797 / KCTC 17520 / NBRC 10181 / NCYC 3082 / Yp74L-3)</name>
    <name type="common">Yeast</name>
    <name type="synonym">Kazachstania naganishii</name>
    <dbReference type="NCBI Taxonomy" id="1071383"/>
    <lineage>
        <taxon>Eukaryota</taxon>
        <taxon>Fungi</taxon>
        <taxon>Dikarya</taxon>
        <taxon>Ascomycota</taxon>
        <taxon>Saccharomycotina</taxon>
        <taxon>Saccharomycetes</taxon>
        <taxon>Saccharomycetales</taxon>
        <taxon>Saccharomycetaceae</taxon>
        <taxon>Huiozyma</taxon>
    </lineage>
</organism>
<dbReference type="PANTHER" id="PTHR28127">
    <property type="entry name" value="RIBOSOME ASSEMBLY PROTEIN 3"/>
    <property type="match status" value="1"/>
</dbReference>
<feature type="region of interest" description="Disordered" evidence="8">
    <location>
        <begin position="1"/>
        <end position="79"/>
    </location>
</feature>
<keyword evidence="6" id="KW-0539">Nucleus</keyword>
<dbReference type="AlphaFoldDB" id="J7S223"/>
<dbReference type="GO" id="GO:0000027">
    <property type="term" value="P:ribosomal large subunit assembly"/>
    <property type="evidence" value="ECO:0007669"/>
    <property type="project" value="EnsemblFungi"/>
</dbReference>
<dbReference type="OMA" id="DAHNNNK"/>
<dbReference type="eggNOG" id="ENOG502S5DP">
    <property type="taxonomic scope" value="Eukaryota"/>
</dbReference>
<dbReference type="InterPro" id="IPR051898">
    <property type="entry name" value="Ribosome_Assembly_3"/>
</dbReference>
<dbReference type="OrthoDB" id="69550at2759"/>
<keyword evidence="7" id="KW-0687">Ribonucleoprotein</keyword>
<dbReference type="RefSeq" id="XP_022462185.1">
    <property type="nucleotide sequence ID" value="XM_022606763.1"/>
</dbReference>
<dbReference type="GeneID" id="34523574"/>
<dbReference type="KEGG" id="kng:KNAG_0A02500"/>
<sequence>MSQGDIDVVKKSNSKKSRRRKKRRTADVSDSSSSDSSDQEVLDQPTEEATTDAPIQVSDVELSDDDMGENAQKAATEMHDETNMREKLSGIPFTTTELSVKTQYTNRSGAANPELNLNKIKDTIAHANETLDAQLGLHNGSKGSLDTELKNKYLELLFENYGDDINGLKDAPDFTNKSLVLLANVLKDGSKMFDVDTLKTIVGSK</sequence>